<dbReference type="STRING" id="454130.A0A0U5FNB9"/>
<sequence>MLCVGPIESQYRHLFYMSHPSDAQYRTDIPAYYITAVDKETLGNIHLGTSKSRLRKMEFEALLSSKQTASDRPLFDEAGKASTLFTARPAKLMGSRYNWIQEDGSQVAVEEGKDDEDKMVIAAPMTEEMRDALVAVWMLKLWYETAETRQAKREGQFPVGPGLNVANSVSELERMMPPVSSYQDWNYAKKVGTLGGFAGAGGGGNGC</sequence>
<dbReference type="Proteomes" id="UP000054771">
    <property type="component" value="Unassembled WGS sequence"/>
</dbReference>
<proteinExistence type="predicted"/>
<evidence type="ECO:0000313" key="1">
    <source>
        <dbReference type="EMBL" id="CEL00928.1"/>
    </source>
</evidence>
<keyword evidence="2" id="KW-1185">Reference proteome</keyword>
<dbReference type="AlphaFoldDB" id="A0A0U5FNB9"/>
<dbReference type="OrthoDB" id="5207784at2759"/>
<accession>A0A0U5FNB9</accession>
<protein>
    <submittedName>
        <fullName evidence="1">Uncharacterized protein</fullName>
    </submittedName>
</protein>
<gene>
    <name evidence="1" type="ORF">ASPCAL00520</name>
</gene>
<evidence type="ECO:0000313" key="2">
    <source>
        <dbReference type="Proteomes" id="UP000054771"/>
    </source>
</evidence>
<organism evidence="1 2">
    <name type="scientific">Aspergillus calidoustus</name>
    <dbReference type="NCBI Taxonomy" id="454130"/>
    <lineage>
        <taxon>Eukaryota</taxon>
        <taxon>Fungi</taxon>
        <taxon>Dikarya</taxon>
        <taxon>Ascomycota</taxon>
        <taxon>Pezizomycotina</taxon>
        <taxon>Eurotiomycetes</taxon>
        <taxon>Eurotiomycetidae</taxon>
        <taxon>Eurotiales</taxon>
        <taxon>Aspergillaceae</taxon>
        <taxon>Aspergillus</taxon>
        <taxon>Aspergillus subgen. Nidulantes</taxon>
    </lineage>
</organism>
<reference evidence="2" key="1">
    <citation type="journal article" date="2016" name="Genome Announc.">
        <title>Draft genome sequences of fungus Aspergillus calidoustus.</title>
        <authorList>
            <person name="Horn F."/>
            <person name="Linde J."/>
            <person name="Mattern D.J."/>
            <person name="Walther G."/>
            <person name="Guthke R."/>
            <person name="Scherlach K."/>
            <person name="Martin K."/>
            <person name="Brakhage A.A."/>
            <person name="Petzke L."/>
            <person name="Valiante V."/>
        </authorList>
    </citation>
    <scope>NUCLEOTIDE SEQUENCE [LARGE SCALE GENOMIC DNA]</scope>
    <source>
        <strain evidence="2">SF006504</strain>
    </source>
</reference>
<name>A0A0U5FNB9_ASPCI</name>
<dbReference type="EMBL" id="CDMC01000001">
    <property type="protein sequence ID" value="CEL00928.1"/>
    <property type="molecule type" value="Genomic_DNA"/>
</dbReference>